<dbReference type="AlphaFoldDB" id="A0A062VLS0"/>
<feature type="domain" description="XdhC Rossmann" evidence="4">
    <location>
        <begin position="154"/>
        <end position="296"/>
    </location>
</feature>
<keyword evidence="6" id="KW-1185">Reference proteome</keyword>
<dbReference type="GO" id="GO:0016779">
    <property type="term" value="F:nucleotidyltransferase activity"/>
    <property type="evidence" value="ECO:0007669"/>
    <property type="project" value="UniProtKB-ARBA"/>
</dbReference>
<feature type="domain" description="MobA-like NTP transferase" evidence="3">
    <location>
        <begin position="314"/>
        <end position="474"/>
    </location>
</feature>
<dbReference type="InterPro" id="IPR029044">
    <property type="entry name" value="Nucleotide-diphossugar_trans"/>
</dbReference>
<comment type="caution">
    <text evidence="5">The sequence shown here is derived from an EMBL/GenBank/DDBJ whole genome shotgun (WGS) entry which is preliminary data.</text>
</comment>
<evidence type="ECO:0000259" key="3">
    <source>
        <dbReference type="Pfam" id="PF12804"/>
    </source>
</evidence>
<evidence type="ECO:0000313" key="5">
    <source>
        <dbReference type="EMBL" id="KCZ99100.1"/>
    </source>
</evidence>
<dbReference type="Pfam" id="PF12804">
    <property type="entry name" value="NTP_transf_3"/>
    <property type="match status" value="1"/>
</dbReference>
<dbReference type="Gene3D" id="3.90.550.10">
    <property type="entry name" value="Spore Coat Polysaccharide Biosynthesis Protein SpsA, Chain A"/>
    <property type="match status" value="1"/>
</dbReference>
<dbReference type="InterPro" id="IPR003777">
    <property type="entry name" value="XdhC_CoxI"/>
</dbReference>
<evidence type="ECO:0000313" key="6">
    <source>
        <dbReference type="Proteomes" id="UP000027100"/>
    </source>
</evidence>
<dbReference type="eggNOG" id="COG1975">
    <property type="taxonomic scope" value="Bacteria"/>
</dbReference>
<reference evidence="5 6" key="1">
    <citation type="journal article" date="2014" name="Antonie Van Leeuwenhoek">
        <title>Hyphomonas beringensis sp. nov. and Hyphomonas chukchiensis sp. nov., isolated from surface seawater of the Bering Sea and Chukchi Sea.</title>
        <authorList>
            <person name="Li C."/>
            <person name="Lai Q."/>
            <person name="Li G."/>
            <person name="Dong C."/>
            <person name="Wang J."/>
            <person name="Liao Y."/>
            <person name="Shao Z."/>
        </authorList>
    </citation>
    <scope>NUCLEOTIDE SEQUENCE [LARGE SCALE GENOMIC DNA]</scope>
    <source>
        <strain evidence="5 6">PS728</strain>
    </source>
</reference>
<dbReference type="InterPro" id="IPR025877">
    <property type="entry name" value="MobA-like_NTP_Trfase"/>
</dbReference>
<dbReference type="EMBL" id="ARYM01000007">
    <property type="protein sequence ID" value="KCZ99100.1"/>
    <property type="molecule type" value="Genomic_DNA"/>
</dbReference>
<dbReference type="Proteomes" id="UP000027100">
    <property type="component" value="Unassembled WGS sequence"/>
</dbReference>
<dbReference type="CDD" id="cd04182">
    <property type="entry name" value="GT_2_like_f"/>
    <property type="match status" value="1"/>
</dbReference>
<dbReference type="STRING" id="1280954.HPO_07732"/>
<name>A0A062VLS0_9PROT</name>
<evidence type="ECO:0000259" key="4">
    <source>
        <dbReference type="Pfam" id="PF13478"/>
    </source>
</evidence>
<dbReference type="Pfam" id="PF13478">
    <property type="entry name" value="XdhC_C"/>
    <property type="match status" value="1"/>
</dbReference>
<dbReference type="SUPFAM" id="SSF53448">
    <property type="entry name" value="Nucleotide-diphospho-sugar transferases"/>
    <property type="match status" value="1"/>
</dbReference>
<evidence type="ECO:0000256" key="1">
    <source>
        <dbReference type="ARBA" id="ARBA00022842"/>
    </source>
</evidence>
<dbReference type="OrthoDB" id="9815497at2"/>
<gene>
    <name evidence="5" type="ORF">HPO_07732</name>
</gene>
<keyword evidence="1" id="KW-0460">Magnesium</keyword>
<proteinExistence type="predicted"/>
<evidence type="ECO:0000259" key="2">
    <source>
        <dbReference type="Pfam" id="PF02625"/>
    </source>
</evidence>
<dbReference type="InterPro" id="IPR027051">
    <property type="entry name" value="XdhC_Rossmann_dom"/>
</dbReference>
<sequence>MTQAIHSFTHRQYQEHPEDVLSTWISWRAAMPVALVIIIRTTGGAVRRPGALMAVAADGRAAGYISGGCIDADVILQAQRCLAEGKPAQLTYGAGSPFLDLPLPCGGAIEVCILPEPDESLFANCHARLLARKPAMLSLTETGQDFIYHPKLRLRIAGRGADPLALARLARASGIETTLYLPGGPDMRIAENDGHENLIALGSASELPPVRDDAWSAFVMMFHDADREDGLLEDALAGDAFFVGAVGSARTHSARCDRLRQRGISEARIQRIHGPVGLVPSMRDASMLAVSVLSQVVAEYHKRHASLFTRTALVLLAAGKSSRFARGDKLLSDFQGRKLIDHAASSLPDDTAAARIAIVPAPSGDRGARLAEAGWTVIPNPDAATGLASSLRCGVRAITASPDIDHVMILLADMPAIPAAHLRRLQMAVLSGHPAAMTLSGGRLSPPAIFSRSAFESLTALQGDSGGRDLFQSLQDGASISLDPAYAFDIDTVTDLQLAEESAHV</sequence>
<dbReference type="PANTHER" id="PTHR30388">
    <property type="entry name" value="ALDEHYDE OXIDOREDUCTASE MOLYBDENUM COFACTOR ASSEMBLY PROTEIN"/>
    <property type="match status" value="1"/>
</dbReference>
<dbReference type="PANTHER" id="PTHR30388:SF4">
    <property type="entry name" value="MOLYBDENUM COFACTOR INSERTION CHAPERONE PAOD"/>
    <property type="match status" value="1"/>
</dbReference>
<protein>
    <submittedName>
        <fullName evidence="5">Putative xanthine dehydrogenase accessory factor</fullName>
    </submittedName>
</protein>
<dbReference type="Gene3D" id="3.40.50.720">
    <property type="entry name" value="NAD(P)-binding Rossmann-like Domain"/>
    <property type="match status" value="1"/>
</dbReference>
<dbReference type="RefSeq" id="WP_035596562.1">
    <property type="nucleotide sequence ID" value="NZ_ARYM01000007.1"/>
</dbReference>
<organism evidence="5 6">
    <name type="scientific">Hyphomonas polymorpha PS728</name>
    <dbReference type="NCBI Taxonomy" id="1280954"/>
    <lineage>
        <taxon>Bacteria</taxon>
        <taxon>Pseudomonadati</taxon>
        <taxon>Pseudomonadota</taxon>
        <taxon>Alphaproteobacteria</taxon>
        <taxon>Hyphomonadales</taxon>
        <taxon>Hyphomonadaceae</taxon>
        <taxon>Hyphomonas</taxon>
    </lineage>
</organism>
<dbReference type="Pfam" id="PF02625">
    <property type="entry name" value="XdhC_CoxI"/>
    <property type="match status" value="1"/>
</dbReference>
<dbReference type="InterPro" id="IPR052698">
    <property type="entry name" value="MoCofactor_Util/Proc"/>
</dbReference>
<feature type="domain" description="XdhC- CoxI" evidence="2">
    <location>
        <begin position="27"/>
        <end position="93"/>
    </location>
</feature>
<dbReference type="eggNOG" id="COG2068">
    <property type="taxonomic scope" value="Bacteria"/>
</dbReference>
<accession>A0A062VLS0</accession>
<dbReference type="PATRIC" id="fig|1280954.3.peg.1569"/>